<dbReference type="GO" id="GO:0003676">
    <property type="term" value="F:nucleic acid binding"/>
    <property type="evidence" value="ECO:0007669"/>
    <property type="project" value="InterPro"/>
</dbReference>
<evidence type="ECO:0000313" key="3">
    <source>
        <dbReference type="Proteomes" id="UP000192223"/>
    </source>
</evidence>
<dbReference type="AlphaFoldDB" id="A0A1W4WPH9"/>
<dbReference type="GO" id="GO:0005759">
    <property type="term" value="C:mitochondrial matrix"/>
    <property type="evidence" value="ECO:0007669"/>
    <property type="project" value="TreeGrafter"/>
</dbReference>
<dbReference type="CTD" id="34837"/>
<evidence type="ECO:0000256" key="1">
    <source>
        <dbReference type="ARBA" id="ARBA00007692"/>
    </source>
</evidence>
<dbReference type="InterPro" id="IPR003690">
    <property type="entry name" value="MTERF"/>
</dbReference>
<organism evidence="3 4">
    <name type="scientific">Agrilus planipennis</name>
    <name type="common">Emerald ash borer</name>
    <name type="synonym">Agrilus marcopoli</name>
    <dbReference type="NCBI Taxonomy" id="224129"/>
    <lineage>
        <taxon>Eukaryota</taxon>
        <taxon>Metazoa</taxon>
        <taxon>Ecdysozoa</taxon>
        <taxon>Arthropoda</taxon>
        <taxon>Hexapoda</taxon>
        <taxon>Insecta</taxon>
        <taxon>Pterygota</taxon>
        <taxon>Neoptera</taxon>
        <taxon>Endopterygota</taxon>
        <taxon>Coleoptera</taxon>
        <taxon>Polyphaga</taxon>
        <taxon>Elateriformia</taxon>
        <taxon>Buprestoidea</taxon>
        <taxon>Buprestidae</taxon>
        <taxon>Agrilinae</taxon>
        <taxon>Agrilus</taxon>
    </lineage>
</organism>
<keyword evidence="2" id="KW-0809">Transit peptide</keyword>
<evidence type="ECO:0000313" key="4">
    <source>
        <dbReference type="RefSeq" id="XP_018321945.1"/>
    </source>
</evidence>
<dbReference type="Gene3D" id="1.25.70.10">
    <property type="entry name" value="Transcription termination factor 3, mitochondrial"/>
    <property type="match status" value="1"/>
</dbReference>
<evidence type="ECO:0000256" key="2">
    <source>
        <dbReference type="ARBA" id="ARBA00022946"/>
    </source>
</evidence>
<sequence>MYVVFTMVNFFLKTISTGFNRAVQINGLQRCLTVTSKQFYHCSKENLEAENETRSVSYVRTDSDYGFGRRFVVKKIEELFKLKYFEAYDIASNNRELWKVTDYGIPKEELLRDVWALRYSTENIHSRLEQGKQSNIGRLKTWMIRANKAIYNGYIKRKNENKEILGESSVEEYLSERLRCSPEQIQVIINRHPALEHKSMPKLNEIIDYLLSKGFQHYHIVRAPKILLHSLETTKLRLEELAKIGIKVESLYILTKSQKQFLQYYESLKTNPQNR</sequence>
<dbReference type="GeneID" id="108734775"/>
<dbReference type="OrthoDB" id="75923at2759"/>
<dbReference type="PANTHER" id="PTHR15437">
    <property type="entry name" value="TRANSCRIPTION TERMINATION FACTOR, MITOCHONDRIAL"/>
    <property type="match status" value="1"/>
</dbReference>
<dbReference type="Pfam" id="PF02536">
    <property type="entry name" value="mTERF"/>
    <property type="match status" value="1"/>
</dbReference>
<dbReference type="PANTHER" id="PTHR15437:SF6">
    <property type="entry name" value="TRANSCRIPTION TERMINATION FACTOR, MITOCHONDRIAL"/>
    <property type="match status" value="1"/>
</dbReference>
<accession>A0A1W4WPH9</accession>
<gene>
    <name evidence="4" type="primary">LOC108734775</name>
</gene>
<comment type="similarity">
    <text evidence="1">Belongs to the mTERF family.</text>
</comment>
<dbReference type="InterPro" id="IPR038538">
    <property type="entry name" value="MTERF_sf"/>
</dbReference>
<name>A0A1W4WPH9_AGRPL</name>
<keyword evidence="3" id="KW-1185">Reference proteome</keyword>
<protein>
    <submittedName>
        <fullName evidence="4">Transcription termination factor, mitochondrial isoform X2</fullName>
    </submittedName>
</protein>
<dbReference type="RefSeq" id="XP_018321945.1">
    <property type="nucleotide sequence ID" value="XM_018466443.2"/>
</dbReference>
<dbReference type="Proteomes" id="UP000192223">
    <property type="component" value="Unplaced"/>
</dbReference>
<proteinExistence type="inferred from homology"/>
<reference evidence="4" key="1">
    <citation type="submission" date="2025-08" db="UniProtKB">
        <authorList>
            <consortium name="RefSeq"/>
        </authorList>
    </citation>
    <scope>IDENTIFICATION</scope>
    <source>
        <tissue evidence="4">Entire body</tissue>
    </source>
</reference>
<dbReference type="GO" id="GO:0006393">
    <property type="term" value="P:termination of mitochondrial transcription"/>
    <property type="evidence" value="ECO:0007669"/>
    <property type="project" value="TreeGrafter"/>
</dbReference>